<feature type="compositionally biased region" description="Polar residues" evidence="8">
    <location>
        <begin position="787"/>
        <end position="803"/>
    </location>
</feature>
<evidence type="ECO:0000259" key="9">
    <source>
        <dbReference type="PROSITE" id="PS50812"/>
    </source>
</evidence>
<keyword evidence="7" id="KW-0539">Nucleus</keyword>
<evidence type="ECO:0000259" key="10">
    <source>
        <dbReference type="PROSITE" id="PS51391"/>
    </source>
</evidence>
<feature type="region of interest" description="Disordered" evidence="8">
    <location>
        <begin position="1128"/>
        <end position="1271"/>
    </location>
</feature>
<feature type="region of interest" description="Disordered" evidence="8">
    <location>
        <begin position="384"/>
        <end position="403"/>
    </location>
</feature>
<dbReference type="Araport" id="AT2G48160"/>
<dbReference type="SMART" id="SM00582">
    <property type="entry name" value="RPR"/>
    <property type="match status" value="1"/>
</dbReference>
<keyword evidence="13" id="KW-1185">Reference proteome</keyword>
<feature type="region of interest" description="Disordered" evidence="8">
    <location>
        <begin position="1287"/>
        <end position="1359"/>
    </location>
</feature>
<feature type="domain" description="PWWP" evidence="9">
    <location>
        <begin position="24"/>
        <end position="81"/>
    </location>
</feature>
<evidence type="ECO:0000256" key="8">
    <source>
        <dbReference type="SAM" id="MobiDB-lite"/>
    </source>
</evidence>
<dbReference type="Pfam" id="PF04818">
    <property type="entry name" value="CID"/>
    <property type="match status" value="1"/>
</dbReference>
<dbReference type="ExpressionAtlas" id="A0A1P8B1R0">
    <property type="expression patterns" value="baseline and differential"/>
</dbReference>
<evidence type="ECO:0000256" key="4">
    <source>
        <dbReference type="ARBA" id="ARBA00023015"/>
    </source>
</evidence>
<name>A0A1P8B1R0_ARATH</name>
<dbReference type="SUPFAM" id="SSF63748">
    <property type="entry name" value="Tudor/PWWP/MBT"/>
    <property type="match status" value="1"/>
</dbReference>
<dbReference type="GO" id="GO:0005634">
    <property type="term" value="C:nucleus"/>
    <property type="evidence" value="ECO:0007669"/>
    <property type="project" value="UniProtKB-SubCell"/>
</dbReference>
<evidence type="ECO:0000313" key="13">
    <source>
        <dbReference type="Proteomes" id="UP000006548"/>
    </source>
</evidence>
<dbReference type="iPTMnet" id="A0A1P8B1R0"/>
<dbReference type="Pfam" id="PF00855">
    <property type="entry name" value="PWWP"/>
    <property type="match status" value="1"/>
</dbReference>
<feature type="compositionally biased region" description="Basic and acidic residues" evidence="8">
    <location>
        <begin position="111"/>
        <end position="124"/>
    </location>
</feature>
<dbReference type="EMBL" id="CP002685">
    <property type="protein sequence ID" value="ANM62792.1"/>
    <property type="molecule type" value="Genomic_DNA"/>
</dbReference>
<evidence type="ECO:0000256" key="6">
    <source>
        <dbReference type="ARBA" id="ARBA00023163"/>
    </source>
</evidence>
<dbReference type="PROSITE" id="PS50812">
    <property type="entry name" value="PWWP"/>
    <property type="match status" value="1"/>
</dbReference>
<reference evidence="12 13" key="1">
    <citation type="journal article" date="1999" name="Nature">
        <title>Sequence and analysis of chromosome 2 of the plant Arabidopsis thaliana.</title>
        <authorList>
            <person name="Lin X."/>
            <person name="Kaul S."/>
            <person name="Rounsley S."/>
            <person name="Shea T.P."/>
            <person name="Benito M.I."/>
            <person name="Town C.D."/>
            <person name="Fujii C.Y."/>
            <person name="Mason T."/>
            <person name="Bowman C.L."/>
            <person name="Barnstead M."/>
            <person name="Feldblyum T.V."/>
            <person name="Buell C.R."/>
            <person name="Ketchum K.A."/>
            <person name="Lee J."/>
            <person name="Ronning C.M."/>
            <person name="Koo H.L."/>
            <person name="Moffat K.S."/>
            <person name="Cronin L.A."/>
            <person name="Shen M."/>
            <person name="Pai G."/>
            <person name="Van Aken S."/>
            <person name="Umayam L."/>
            <person name="Tallon L.J."/>
            <person name="Gill J.E."/>
            <person name="Adams M.D."/>
            <person name="Carrera A.J."/>
            <person name="Creasy T.H."/>
            <person name="Goodman H.M."/>
            <person name="Somerville C.R."/>
            <person name="Copenhaver G.P."/>
            <person name="Preuss D."/>
            <person name="Nierman W.C."/>
            <person name="White O."/>
            <person name="Eisen J.A."/>
            <person name="Salzberg S.L."/>
            <person name="Fraser C.M."/>
            <person name="Venter J.C."/>
        </authorList>
    </citation>
    <scope>NUCLEOTIDE SEQUENCE [LARGE SCALE GENOMIC DNA]</scope>
    <source>
        <strain evidence="13">cv. Columbia</strain>
    </source>
</reference>
<dbReference type="SMART" id="SM00293">
    <property type="entry name" value="PWWP"/>
    <property type="match status" value="1"/>
</dbReference>
<evidence type="ECO:0007829" key="16">
    <source>
        <dbReference type="ProteomicsDB" id="A0A1P8B1R0"/>
    </source>
</evidence>
<evidence type="ECO:0000256" key="7">
    <source>
        <dbReference type="ARBA" id="ARBA00023242"/>
    </source>
</evidence>
<feature type="compositionally biased region" description="Basic and acidic residues" evidence="8">
    <location>
        <begin position="1057"/>
        <end position="1066"/>
    </location>
</feature>
<dbReference type="PROSITE" id="PS51391">
    <property type="entry name" value="CID"/>
    <property type="match status" value="1"/>
</dbReference>
<feature type="region of interest" description="Disordered" evidence="8">
    <location>
        <begin position="204"/>
        <end position="319"/>
    </location>
</feature>
<keyword evidence="5" id="KW-0287">Flowering</keyword>
<dbReference type="FunFam" id="1.25.40.90:FF:000037">
    <property type="entry name" value="Enhancer of ag-4 2"/>
    <property type="match status" value="1"/>
</dbReference>
<keyword evidence="2" id="KW-0217">Developmental protein</keyword>
<accession>A0A1P8B1R0</accession>
<dbReference type="InterPro" id="IPR000313">
    <property type="entry name" value="PWWP_dom"/>
</dbReference>
<feature type="compositionally biased region" description="Acidic residues" evidence="8">
    <location>
        <begin position="1032"/>
        <end position="1052"/>
    </location>
</feature>
<feature type="region of interest" description="Disordered" evidence="8">
    <location>
        <begin position="111"/>
        <end position="138"/>
    </location>
</feature>
<organism evidence="12 13">
    <name type="scientific">Arabidopsis thaliana</name>
    <name type="common">Mouse-ear cress</name>
    <dbReference type="NCBI Taxonomy" id="3702"/>
    <lineage>
        <taxon>Eukaryota</taxon>
        <taxon>Viridiplantae</taxon>
        <taxon>Streptophyta</taxon>
        <taxon>Embryophyta</taxon>
        <taxon>Tracheophyta</taxon>
        <taxon>Spermatophyta</taxon>
        <taxon>Magnoliopsida</taxon>
        <taxon>eudicotyledons</taxon>
        <taxon>Gunneridae</taxon>
        <taxon>Pentapetalae</taxon>
        <taxon>rosids</taxon>
        <taxon>malvids</taxon>
        <taxon>Brassicales</taxon>
        <taxon>Brassicaceae</taxon>
        <taxon>Camelineae</taxon>
        <taxon>Arabidopsis</taxon>
    </lineage>
</organism>
<feature type="compositionally biased region" description="Pro residues" evidence="8">
    <location>
        <begin position="1229"/>
        <end position="1244"/>
    </location>
</feature>
<reference evidence="13" key="2">
    <citation type="journal article" date="2017" name="Plant J.">
        <title>Araport11: a complete reannotation of the Arabidopsis thaliana reference genome.</title>
        <authorList>
            <person name="Cheng C.Y."/>
            <person name="Krishnakumar V."/>
            <person name="Chan A.P."/>
            <person name="Thibaud-Nissen F."/>
            <person name="Schobel S."/>
            <person name="Town C.D."/>
        </authorList>
    </citation>
    <scope>GENOME REANNOTATION</scope>
    <source>
        <strain evidence="13">cv. Columbia</strain>
    </source>
</reference>
<protein>
    <submittedName>
        <fullName evidence="12">Tudor/PWWP/MBT domain-containing protein</fullName>
    </submittedName>
</protein>
<keyword evidence="3" id="KW-0507">mRNA processing</keyword>
<evidence type="ECO:0000313" key="11">
    <source>
        <dbReference type="Araport" id="AT2G48160"/>
    </source>
</evidence>
<comment type="subcellular location">
    <subcellularLocation>
        <location evidence="1">Nucleus</location>
    </subcellularLocation>
</comment>
<dbReference type="GeneID" id="819428"/>
<feature type="compositionally biased region" description="Low complexity" evidence="8">
    <location>
        <begin position="1299"/>
        <end position="1309"/>
    </location>
</feature>
<evidence type="ECO:0000313" key="12">
    <source>
        <dbReference type="EMBL" id="ANM62792.1"/>
    </source>
</evidence>
<dbReference type="TAIR" id="AT2G48160">
    <property type="gene designation" value="HULK2"/>
</dbReference>
<gene>
    <name evidence="12 14" type="primary">HULK2</name>
    <name evidence="12" type="synonym">HUA2 LIKE 2</name>
    <name evidence="11 12" type="ordered locus">At2g48160</name>
    <name evidence="12" type="ORF">F11L15.11</name>
    <name evidence="12" type="ORF">F11L15_11</name>
</gene>
<feature type="compositionally biased region" description="Polar residues" evidence="8">
    <location>
        <begin position="1191"/>
        <end position="1223"/>
    </location>
</feature>
<keyword evidence="15 16" id="KW-1267">Proteomics identification</keyword>
<dbReference type="RefSeq" id="NP_001324922.1">
    <property type="nucleotide sequence ID" value="NM_001337303.1"/>
</dbReference>
<feature type="compositionally biased region" description="Basic and acidic residues" evidence="8">
    <location>
        <begin position="391"/>
        <end position="403"/>
    </location>
</feature>
<keyword evidence="6" id="KW-0804">Transcription</keyword>
<dbReference type="InterPro" id="IPR008942">
    <property type="entry name" value="ENTH_VHS"/>
</dbReference>
<evidence type="ECO:0000256" key="3">
    <source>
        <dbReference type="ARBA" id="ARBA00022664"/>
    </source>
</evidence>
<feature type="region of interest" description="Disordered" evidence="8">
    <location>
        <begin position="427"/>
        <end position="451"/>
    </location>
</feature>
<proteinExistence type="evidence at protein level"/>
<feature type="domain" description="CID" evidence="10">
    <location>
        <begin position="836"/>
        <end position="977"/>
    </location>
</feature>
<dbReference type="Gene3D" id="1.25.40.90">
    <property type="match status" value="1"/>
</dbReference>
<feature type="compositionally biased region" description="Polar residues" evidence="8">
    <location>
        <begin position="213"/>
        <end position="252"/>
    </location>
</feature>
<evidence type="ECO:0000256" key="5">
    <source>
        <dbReference type="ARBA" id="ARBA00023089"/>
    </source>
</evidence>
<dbReference type="GO" id="GO:0006397">
    <property type="term" value="P:mRNA processing"/>
    <property type="evidence" value="ECO:0007669"/>
    <property type="project" value="UniProtKB-KW"/>
</dbReference>
<evidence type="ECO:0000313" key="14">
    <source>
        <dbReference type="TAIR" id="AT2G48160"/>
    </source>
</evidence>
<dbReference type="GO" id="GO:0009908">
    <property type="term" value="P:flower development"/>
    <property type="evidence" value="ECO:0007669"/>
    <property type="project" value="UniProtKB-KW"/>
</dbReference>
<feature type="region of interest" description="Disordered" evidence="8">
    <location>
        <begin position="787"/>
        <end position="808"/>
    </location>
</feature>
<dbReference type="ProteomicsDB" id="214609"/>
<feature type="compositionally biased region" description="Basic and acidic residues" evidence="8">
    <location>
        <begin position="1287"/>
        <end position="1298"/>
    </location>
</feature>
<feature type="region of interest" description="Disordered" evidence="8">
    <location>
        <begin position="1027"/>
        <end position="1076"/>
    </location>
</feature>
<dbReference type="PANTHER" id="PTHR12550">
    <property type="entry name" value="HEPATOMA-DERIVED GROWTH FACTOR-RELATED"/>
    <property type="match status" value="1"/>
</dbReference>
<dbReference type="OMA" id="ACKNKEY"/>
<dbReference type="InterPro" id="IPR006569">
    <property type="entry name" value="CID_dom"/>
</dbReference>
<dbReference type="CDD" id="cd20147">
    <property type="entry name" value="PWWP_HULK"/>
    <property type="match status" value="1"/>
</dbReference>
<evidence type="ECO:0000256" key="2">
    <source>
        <dbReference type="ARBA" id="ARBA00022473"/>
    </source>
</evidence>
<dbReference type="SMR" id="A0A1P8B1R0"/>
<keyword evidence="4" id="KW-0805">Transcription regulation</keyword>
<feature type="compositionally biased region" description="Basic and acidic residues" evidence="8">
    <location>
        <begin position="1251"/>
        <end position="1262"/>
    </location>
</feature>
<feature type="compositionally biased region" description="Pro residues" evidence="8">
    <location>
        <begin position="1138"/>
        <end position="1152"/>
    </location>
</feature>
<evidence type="ECO:0007829" key="15">
    <source>
        <dbReference type="PeptideAtlas" id="A0A1P8B1R0"/>
    </source>
</evidence>
<dbReference type="Proteomes" id="UP000006548">
    <property type="component" value="Chromosome 2"/>
</dbReference>
<dbReference type="PANTHER" id="PTHR12550:SF49">
    <property type="entry name" value="PROTEIN HUA2-LIKE 2-RELATED"/>
    <property type="match status" value="1"/>
</dbReference>
<dbReference type="Gene3D" id="2.30.30.140">
    <property type="match status" value="1"/>
</dbReference>
<evidence type="ECO:0000256" key="1">
    <source>
        <dbReference type="ARBA" id="ARBA00004123"/>
    </source>
</evidence>
<sequence>MAPSRRKGGGRAAAVAAACRKRKVGDLVLAKVKGFPAWPAVVSEPEKWDASPDSKKVFVHFFGTQQIAFCNPGDVEAFTEERKQSLLTRRHAKGSDFVRAVKEIIESYEKLKQQERASDPKSAEEGTLGSAENTTLMPQVIEIPTATSLTQMNSDPSHGRDESTLLNEDASAAEQMLALRDNSGPRNKACDSAVVKEPRKIATYSSRKRNGGVRSQNCAPQNETCPVQRSKSPSRLQTEKLQSSMLQNSDGGQTIDDVEDGALRREKRIRRSSGHSESDDVATSSLNSHGSDEENASEIATVESDNNRNEGNGVDSGSKVEQIDIGGKFLEGDYDLNKGLNFQINIMVKRKKRKPTRKRGTSDVVDPQAKVEGEAVPEAGARNNVQTSQNSHEKFTERPCEENGDEHLPLVKRARVRMSRAFYGNHEANSSLQAEERSPKDTVVSATAQTSPSDIISSHDTFAVEESKFFEVSAKLSGDMVNVAPSPVEKSHDGMSPSEACVQTVREREYAMGWNELSKTPDDKSAGPQYNQVSSLPAGEAQTASVPEAVCPEVLKLLTSESDLPAVQYCQVAKIEPSMDPNTVDSSANNASEICSLSIPSQLSGQDRSNDQDACVSLENSREYLNEEGSKIDACVAQVVQSEAIEHSPSSCLVVNKQETENMPKTVNMLLKEGHGSLGEECAIVEPAQCTPNLPISATESDVIVGENVPLNEIGCTKCEDAVEDSRQLKMIGETNDQKQQVQTNNSVLVSENLSREKMSFSPAITADTPARGTPHSSSVYYHISTSESANDMQNNSSGSPNIPTGEKKNDCDAIVKEEEKIETGVCQGQKVVSCDVQSTRESYEDALCSLVRTKESIGRATCLAMDLMKFGVSAKAMEILAHTLESESNLKRRVDLFFLVDSIAQCSKGLKGDTGCVYLSAIQVILPRLLAAAVPAGATTQENRKQCLKVLKLWLERRILPESIVRHHIRELDSHSIVPACLYSRRSARTERSLDDPVRDMEDMLVDEYGSNSTLQLPGFCMPALLKDEEGGSDSEGGCDSEGGSDSDGGDFESVTPEHESRILEENVSSSTAERHTLILEDVDGELEMEDVAPPWGTENCTHTDQADNTKVSNCQLGQQHRPVFGTSHQHMSLSSPPLPSSSPPPPPAPPSQQGECAMPDSYLNGFENGGYRNVHGDQQAGPLRMNPPLSGSTMHYQGPESSYISGVQLTNSIPQADGSNFQHRPYPSHPHPHPPPPPPPPQHQFSFREPGHVLKSHRDAPSYSHRSHYVPNCDERNFHDNHERMRHAPFENRDNWRYPPSSSYGSRYQDEHKAPYPSSSYNGVRWDNPPRQYNNRPSFHPKPHSEGPAPVGMRGKEVGDVYNPWPCKYLSSFLAIEEPTRAQNEQP</sequence>